<dbReference type="EMBL" id="JBHSNS010000004">
    <property type="protein sequence ID" value="MFC5729386.1"/>
    <property type="molecule type" value="Genomic_DNA"/>
</dbReference>
<comment type="caution">
    <text evidence="4">The sequence shown here is derived from an EMBL/GenBank/DDBJ whole genome shotgun (WGS) entry which is preliminary data.</text>
</comment>
<evidence type="ECO:0000313" key="5">
    <source>
        <dbReference type="Proteomes" id="UP001596072"/>
    </source>
</evidence>
<keyword evidence="5" id="KW-1185">Reference proteome</keyword>
<dbReference type="GO" id="GO:0004764">
    <property type="term" value="F:shikimate 3-dehydrogenase (NADP+) activity"/>
    <property type="evidence" value="ECO:0007669"/>
    <property type="project" value="UniProtKB-EC"/>
</dbReference>
<comment type="pathway">
    <text evidence="1">Metabolic intermediate biosynthesis; chorismate biosynthesis; chorismate from D-erythrose 4-phosphate and phosphoenolpyruvate: step 4/7.</text>
</comment>
<dbReference type="Proteomes" id="UP001596072">
    <property type="component" value="Unassembled WGS sequence"/>
</dbReference>
<accession>A0ABW0ZER8</accession>
<name>A0ABW0ZER8_9ACTN</name>
<organism evidence="4 5">
    <name type="scientific">Nocardioides vastitatis</name>
    <dbReference type="NCBI Taxonomy" id="2568655"/>
    <lineage>
        <taxon>Bacteria</taxon>
        <taxon>Bacillati</taxon>
        <taxon>Actinomycetota</taxon>
        <taxon>Actinomycetes</taxon>
        <taxon>Propionibacteriales</taxon>
        <taxon>Nocardioidaceae</taxon>
        <taxon>Nocardioides</taxon>
    </lineage>
</organism>
<proteinExistence type="predicted"/>
<dbReference type="PANTHER" id="PTHR21089:SF1">
    <property type="entry name" value="BIFUNCTIONAL 3-DEHYDROQUINATE DEHYDRATASE_SHIKIMATE DEHYDROGENASE, CHLOROPLASTIC"/>
    <property type="match status" value="1"/>
</dbReference>
<dbReference type="InterPro" id="IPR022893">
    <property type="entry name" value="Shikimate_DH_fam"/>
</dbReference>
<dbReference type="EC" id="1.1.1.25" evidence="4"/>
<reference evidence="5" key="1">
    <citation type="journal article" date="2019" name="Int. J. Syst. Evol. Microbiol.">
        <title>The Global Catalogue of Microorganisms (GCM) 10K type strain sequencing project: providing services to taxonomists for standard genome sequencing and annotation.</title>
        <authorList>
            <consortium name="The Broad Institute Genomics Platform"/>
            <consortium name="The Broad Institute Genome Sequencing Center for Infectious Disease"/>
            <person name="Wu L."/>
            <person name="Ma J."/>
        </authorList>
    </citation>
    <scope>NUCLEOTIDE SEQUENCE [LARGE SCALE GENOMIC DNA]</scope>
    <source>
        <strain evidence="5">YIM 94188</strain>
    </source>
</reference>
<dbReference type="Gene3D" id="3.40.50.10860">
    <property type="entry name" value="Leucine Dehydrogenase, chain A, domain 1"/>
    <property type="match status" value="1"/>
</dbReference>
<dbReference type="PANTHER" id="PTHR21089">
    <property type="entry name" value="SHIKIMATE DEHYDROGENASE"/>
    <property type="match status" value="1"/>
</dbReference>
<protein>
    <submittedName>
        <fullName evidence="4">Shikimate dehydrogenase</fullName>
        <ecNumber evidence="4">1.1.1.25</ecNumber>
    </submittedName>
</protein>
<gene>
    <name evidence="4" type="ORF">ACFPQB_10695</name>
</gene>
<keyword evidence="2" id="KW-0028">Amino-acid biosynthesis</keyword>
<dbReference type="SUPFAM" id="SSF53223">
    <property type="entry name" value="Aminoacid dehydrogenase-like, N-terminal domain"/>
    <property type="match status" value="1"/>
</dbReference>
<dbReference type="InterPro" id="IPR013708">
    <property type="entry name" value="Shikimate_DH-bd_N"/>
</dbReference>
<dbReference type="InterPro" id="IPR046346">
    <property type="entry name" value="Aminoacid_DH-like_N_sf"/>
</dbReference>
<dbReference type="Pfam" id="PF08501">
    <property type="entry name" value="Shikimate_dh_N"/>
    <property type="match status" value="1"/>
</dbReference>
<dbReference type="RefSeq" id="WP_136432944.1">
    <property type="nucleotide sequence ID" value="NZ_JBHSNS010000004.1"/>
</dbReference>
<keyword evidence="2" id="KW-0057">Aromatic amino acid biosynthesis</keyword>
<evidence type="ECO:0000313" key="4">
    <source>
        <dbReference type="EMBL" id="MFC5729386.1"/>
    </source>
</evidence>
<dbReference type="CDD" id="cd01065">
    <property type="entry name" value="NAD_bind_Shikimate_DH"/>
    <property type="match status" value="1"/>
</dbReference>
<dbReference type="NCBIfam" id="NF009201">
    <property type="entry name" value="PRK12549.1"/>
    <property type="match status" value="1"/>
</dbReference>
<evidence type="ECO:0000256" key="1">
    <source>
        <dbReference type="ARBA" id="ARBA00004871"/>
    </source>
</evidence>
<dbReference type="InterPro" id="IPR036291">
    <property type="entry name" value="NAD(P)-bd_dom_sf"/>
</dbReference>
<evidence type="ECO:0000256" key="2">
    <source>
        <dbReference type="ARBA" id="ARBA00023141"/>
    </source>
</evidence>
<keyword evidence="4" id="KW-0560">Oxidoreductase</keyword>
<dbReference type="SUPFAM" id="SSF51735">
    <property type="entry name" value="NAD(P)-binding Rossmann-fold domains"/>
    <property type="match status" value="1"/>
</dbReference>
<feature type="domain" description="Shikimate dehydrogenase substrate binding N-terminal" evidence="3">
    <location>
        <begin position="14"/>
        <end position="99"/>
    </location>
</feature>
<evidence type="ECO:0000259" key="3">
    <source>
        <dbReference type="Pfam" id="PF08501"/>
    </source>
</evidence>
<dbReference type="Gene3D" id="3.40.50.720">
    <property type="entry name" value="NAD(P)-binding Rossmann-like Domain"/>
    <property type="match status" value="1"/>
</dbReference>
<sequence length="288" mass="30429">MSATPPPASFRVGLIGHGIGPSLTPAMHIREAARLGLDYHYETIDLIDQPHVDLGTELARLEAAGFAAVNVTHPFKQQVLEHVHHTSDAVGRIGAANLVLLGPGARVAHNTDYSGFRSGLERFLGERPRATVLQVGAGGAGLATACALIDLGFAEVVIHDRQQTASERLVARFGAGDRLKTSGGDLDGWLRRVSGIVHVTPVGMREHPGIALDVDSLKAQAWVAEVVYRPLETELVRRARGRGLATLDGGAMAVGQAVESIRLITGREPDAARMHAHFDQLAAGGSAA</sequence>